<gene>
    <name evidence="2" type="ORF">NGM99_12640</name>
</gene>
<dbReference type="RefSeq" id="WP_252819444.1">
    <property type="nucleotide sequence ID" value="NZ_JAMXQS010000006.1"/>
</dbReference>
<proteinExistence type="predicted"/>
<feature type="region of interest" description="Disordered" evidence="1">
    <location>
        <begin position="165"/>
        <end position="190"/>
    </location>
</feature>
<evidence type="ECO:0000256" key="1">
    <source>
        <dbReference type="SAM" id="MobiDB-lite"/>
    </source>
</evidence>
<feature type="compositionally biased region" description="Basic and acidic residues" evidence="1">
    <location>
        <begin position="173"/>
        <end position="190"/>
    </location>
</feature>
<organism evidence="2 3">
    <name type="scientific">Mesorhizobium liriopis</name>
    <dbReference type="NCBI Taxonomy" id="2953882"/>
    <lineage>
        <taxon>Bacteria</taxon>
        <taxon>Pseudomonadati</taxon>
        <taxon>Pseudomonadota</taxon>
        <taxon>Alphaproteobacteria</taxon>
        <taxon>Hyphomicrobiales</taxon>
        <taxon>Phyllobacteriaceae</taxon>
        <taxon>Mesorhizobium</taxon>
    </lineage>
</organism>
<protein>
    <submittedName>
        <fullName evidence="2">Uncharacterized protein</fullName>
    </submittedName>
</protein>
<evidence type="ECO:0000313" key="3">
    <source>
        <dbReference type="Proteomes" id="UP001205906"/>
    </source>
</evidence>
<reference evidence="2 3" key="1">
    <citation type="submission" date="2022-06" db="EMBL/GenBank/DDBJ databases">
        <title>Mesorhizobium sp. strain RP14 Genome sequencing and assembly.</title>
        <authorList>
            <person name="Kim I."/>
        </authorList>
    </citation>
    <scope>NUCLEOTIDE SEQUENCE [LARGE SCALE GENOMIC DNA]</scope>
    <source>
        <strain evidence="3">RP14(2022)</strain>
    </source>
</reference>
<name>A0ABT1C9I3_9HYPH</name>
<accession>A0ABT1C9I3</accession>
<sequence length="190" mass="21128">MTEDHEPLEVVDQGEESASFRSGADSAPSNVTDLPLRRTYLDACRDQGVFQKDEETRAELFETRGEIAAKRTEMHIESGRLNGKAKFSLVPSAEPKAPTLTHAEELEAREQEVMKRVAGIMQLYANAGMGDCHFPLLMHLVCKAPIKLAECEGLFEAVLSDVGRGSRQQPALTDREAHERRRLGLDHEEA</sequence>
<dbReference type="EMBL" id="JAMXQS010000006">
    <property type="protein sequence ID" value="MCO6050631.1"/>
    <property type="molecule type" value="Genomic_DNA"/>
</dbReference>
<dbReference type="Proteomes" id="UP001205906">
    <property type="component" value="Unassembled WGS sequence"/>
</dbReference>
<keyword evidence="3" id="KW-1185">Reference proteome</keyword>
<evidence type="ECO:0000313" key="2">
    <source>
        <dbReference type="EMBL" id="MCO6050631.1"/>
    </source>
</evidence>
<feature type="region of interest" description="Disordered" evidence="1">
    <location>
        <begin position="1"/>
        <end position="32"/>
    </location>
</feature>
<comment type="caution">
    <text evidence="2">The sequence shown here is derived from an EMBL/GenBank/DDBJ whole genome shotgun (WGS) entry which is preliminary data.</text>
</comment>